<keyword evidence="2" id="KW-0178">Competence</keyword>
<dbReference type="GO" id="GO:0009986">
    <property type="term" value="C:cell surface"/>
    <property type="evidence" value="ECO:0007669"/>
    <property type="project" value="UniProtKB-SubCell"/>
</dbReference>
<dbReference type="Pfam" id="PF07963">
    <property type="entry name" value="N_methyl"/>
    <property type="match status" value="1"/>
</dbReference>
<dbReference type="NCBIfam" id="TIGR02532">
    <property type="entry name" value="IV_pilin_GFxxxE"/>
    <property type="match status" value="1"/>
</dbReference>
<dbReference type="OrthoDB" id="2322555at2"/>
<dbReference type="STRING" id="525309.HMPREF0494_1191"/>
<name>C8P797_9LACO</name>
<dbReference type="SUPFAM" id="SSF54523">
    <property type="entry name" value="Pili subunits"/>
    <property type="match status" value="1"/>
</dbReference>
<evidence type="ECO:0000256" key="1">
    <source>
        <dbReference type="ARBA" id="ARBA00004241"/>
    </source>
</evidence>
<proteinExistence type="predicted"/>
<dbReference type="InterPro" id="IPR045584">
    <property type="entry name" value="Pilin-like"/>
</dbReference>
<evidence type="ECO:0000313" key="4">
    <source>
        <dbReference type="Proteomes" id="UP000003675"/>
    </source>
</evidence>
<protein>
    <submittedName>
        <fullName evidence="3">Prepilin-type cleavage/methylation N-terminal domain protein</fullName>
    </submittedName>
</protein>
<dbReference type="HOGENOM" id="CLU_145343_0_0_9"/>
<comment type="subcellular location">
    <subcellularLocation>
        <location evidence="1">Cell surface</location>
    </subcellularLocation>
</comment>
<comment type="caution">
    <text evidence="3">The sequence shown here is derived from an EMBL/GenBank/DDBJ whole genome shotgun (WGS) entry which is preliminary data.</text>
</comment>
<sequence length="147" mass="17262">MKRARAFTMLEMVIVLALVTVILLFTGPLIGRSNEQVAEQRFWQGFRQQWHLAQTRAHLKHQPTTISYSADTHAVTFTSWRYRFTVMVPATMRVEAFSPIEMQADGYVRPATQRFYSRSGRCHYRLVIQMARGEYDVKKDERVCDDR</sequence>
<dbReference type="GO" id="GO:0030420">
    <property type="term" value="P:establishment of competence for transformation"/>
    <property type="evidence" value="ECO:0007669"/>
    <property type="project" value="UniProtKB-KW"/>
</dbReference>
<dbReference type="RefSeq" id="WP_007124746.1">
    <property type="nucleotide sequence ID" value="NZ_AZDK01000033.1"/>
</dbReference>
<dbReference type="EMBL" id="ACLL01000028">
    <property type="protein sequence ID" value="EEW53641.1"/>
    <property type="molecule type" value="Genomic_DNA"/>
</dbReference>
<reference evidence="3 4" key="1">
    <citation type="submission" date="2009-09" db="EMBL/GenBank/DDBJ databases">
        <authorList>
            <person name="Qin X."/>
            <person name="Bachman B."/>
            <person name="Battles P."/>
            <person name="Bell A."/>
            <person name="Bess C."/>
            <person name="Bickham C."/>
            <person name="Chaboub L."/>
            <person name="Chen D."/>
            <person name="Coyle M."/>
            <person name="Deiros D.R."/>
            <person name="Dinh H."/>
            <person name="Forbes L."/>
            <person name="Fowler G."/>
            <person name="Francisco L."/>
            <person name="Fu Q."/>
            <person name="Gubbala S."/>
            <person name="Hale W."/>
            <person name="Han Y."/>
            <person name="Hemphill L."/>
            <person name="Highlander S.K."/>
            <person name="Hirani K."/>
            <person name="Hogues M."/>
            <person name="Jackson L."/>
            <person name="Jakkamsetti A."/>
            <person name="Javaid M."/>
            <person name="Jiang H."/>
            <person name="Korchina V."/>
            <person name="Kovar C."/>
            <person name="Lara F."/>
            <person name="Lee S."/>
            <person name="Mata R."/>
            <person name="Mathew T."/>
            <person name="Moen C."/>
            <person name="Morales K."/>
            <person name="Munidasa M."/>
            <person name="Nazareth L."/>
            <person name="Ngo R."/>
            <person name="Nguyen L."/>
            <person name="Okwuonu G."/>
            <person name="Ongeri F."/>
            <person name="Patil S."/>
            <person name="Petrosino J."/>
            <person name="Pham C."/>
            <person name="Pham P."/>
            <person name="Pu L.-L."/>
            <person name="Puazo M."/>
            <person name="Raj R."/>
            <person name="Reid J."/>
            <person name="Rouhana J."/>
            <person name="Saada N."/>
            <person name="Shang Y."/>
            <person name="Simmons D."/>
            <person name="Thornton R."/>
            <person name="Warren J."/>
            <person name="Weissenberger G."/>
            <person name="Zhang J."/>
            <person name="Zhang L."/>
            <person name="Zhou C."/>
            <person name="Zhu D."/>
            <person name="Muzny D."/>
            <person name="Worley K."/>
            <person name="Gibbs R."/>
        </authorList>
    </citation>
    <scope>NUCLEOTIDE SEQUENCE [LARGE SCALE GENOMIC DNA]</scope>
    <source>
        <strain evidence="3 4">DSM 16041</strain>
    </source>
</reference>
<gene>
    <name evidence="3" type="ORF">HMPREF0494_1191</name>
</gene>
<dbReference type="eggNOG" id="COG2165">
    <property type="taxonomic scope" value="Bacteria"/>
</dbReference>
<dbReference type="Proteomes" id="UP000003675">
    <property type="component" value="Unassembled WGS sequence"/>
</dbReference>
<evidence type="ECO:0000313" key="3">
    <source>
        <dbReference type="EMBL" id="EEW53641.1"/>
    </source>
</evidence>
<dbReference type="AlphaFoldDB" id="C8P797"/>
<accession>C8P797</accession>
<dbReference type="InterPro" id="IPR012902">
    <property type="entry name" value="N_methyl_site"/>
</dbReference>
<evidence type="ECO:0000256" key="2">
    <source>
        <dbReference type="ARBA" id="ARBA00023287"/>
    </source>
</evidence>
<organism evidence="3 4">
    <name type="scientific">Limosilactobacillus antri DSM 16041</name>
    <dbReference type="NCBI Taxonomy" id="525309"/>
    <lineage>
        <taxon>Bacteria</taxon>
        <taxon>Bacillati</taxon>
        <taxon>Bacillota</taxon>
        <taxon>Bacilli</taxon>
        <taxon>Lactobacillales</taxon>
        <taxon>Lactobacillaceae</taxon>
        <taxon>Limosilactobacillus</taxon>
    </lineage>
</organism>